<sequence length="437" mass="48988">MESQPVVLEMAGNCDGTTKSNDAFVKDITTEGKQSDTFTDEGTSELVELPPLTYIDFIPECKESQTAGKEPSYADFGSVVDQANRWLLSALKFEVYKCETLSVKLSADYKPQTGQALLHVASNGKNSYLRILRLWLIPRTDSNSPAQQLGYITVLPDHASGSRTQVLNLFPGTTTTRNVVEVNLSSFDNVRTTVDRLNSQLQLKPLPGRVLTVETQTFKCLESGTCDKLNPEASLWSEAATTARLYLTGLRIFYVTGLPACEAIGFYDEVPEMFHSKDGLGLKVKFATVDQTLSKASHWLQRQQDVRVVSIQMIDVKLERTQVSNCTKVQCDPLQSGYTETPGLTEMRYTKILRIAYIKGKTLDNSPLYSGINLTSRLFIPARIKRRNFETFSQTMHQVASWLRTSGTPLLMCETTRYYCSRPDFVINGFQSYLMCI</sequence>
<accession>A0A8S3ZGX5</accession>
<dbReference type="EMBL" id="CAJHNH020003108">
    <property type="protein sequence ID" value="CAG5128539.1"/>
    <property type="molecule type" value="Genomic_DNA"/>
</dbReference>
<dbReference type="Proteomes" id="UP000678393">
    <property type="component" value="Unassembled WGS sequence"/>
</dbReference>
<dbReference type="OrthoDB" id="6283821at2759"/>
<proteinExistence type="predicted"/>
<evidence type="ECO:0000313" key="2">
    <source>
        <dbReference type="Proteomes" id="UP000678393"/>
    </source>
</evidence>
<dbReference type="AlphaFoldDB" id="A0A8S3ZGX5"/>
<organism evidence="1 2">
    <name type="scientific">Candidula unifasciata</name>
    <dbReference type="NCBI Taxonomy" id="100452"/>
    <lineage>
        <taxon>Eukaryota</taxon>
        <taxon>Metazoa</taxon>
        <taxon>Spiralia</taxon>
        <taxon>Lophotrochozoa</taxon>
        <taxon>Mollusca</taxon>
        <taxon>Gastropoda</taxon>
        <taxon>Heterobranchia</taxon>
        <taxon>Euthyneura</taxon>
        <taxon>Panpulmonata</taxon>
        <taxon>Eupulmonata</taxon>
        <taxon>Stylommatophora</taxon>
        <taxon>Helicina</taxon>
        <taxon>Helicoidea</taxon>
        <taxon>Geomitridae</taxon>
        <taxon>Candidula</taxon>
    </lineage>
</organism>
<gene>
    <name evidence="1" type="ORF">CUNI_LOCUS14097</name>
</gene>
<name>A0A8S3ZGX5_9EUPU</name>
<protein>
    <submittedName>
        <fullName evidence="1">Uncharacterized protein</fullName>
    </submittedName>
</protein>
<keyword evidence="2" id="KW-1185">Reference proteome</keyword>
<reference evidence="1" key="1">
    <citation type="submission" date="2021-04" db="EMBL/GenBank/DDBJ databases">
        <authorList>
            <consortium name="Molecular Ecology Group"/>
        </authorList>
    </citation>
    <scope>NUCLEOTIDE SEQUENCE</scope>
</reference>
<comment type="caution">
    <text evidence="1">The sequence shown here is derived from an EMBL/GenBank/DDBJ whole genome shotgun (WGS) entry which is preliminary data.</text>
</comment>
<evidence type="ECO:0000313" key="1">
    <source>
        <dbReference type="EMBL" id="CAG5128539.1"/>
    </source>
</evidence>